<evidence type="ECO:0000256" key="1">
    <source>
        <dbReference type="SAM" id="MobiDB-lite"/>
    </source>
</evidence>
<protein>
    <submittedName>
        <fullName evidence="2">Uncharacterized protein</fullName>
    </submittedName>
</protein>
<accession>A0A4S8QTE9</accession>
<dbReference type="AlphaFoldDB" id="A0A4S8QTE9"/>
<dbReference type="Proteomes" id="UP000308671">
    <property type="component" value="Unassembled WGS sequence"/>
</dbReference>
<feature type="region of interest" description="Disordered" evidence="1">
    <location>
        <begin position="67"/>
        <end position="89"/>
    </location>
</feature>
<reference evidence="2 3" key="1">
    <citation type="submission" date="2017-12" db="EMBL/GenBank/DDBJ databases">
        <title>Comparative genomics of Botrytis spp.</title>
        <authorList>
            <person name="Valero-Jimenez C.A."/>
            <person name="Tapia P."/>
            <person name="Veloso J."/>
            <person name="Silva-Moreno E."/>
            <person name="Staats M."/>
            <person name="Valdes J.H."/>
            <person name="Van Kan J.A.L."/>
        </authorList>
    </citation>
    <scope>NUCLEOTIDE SEQUENCE [LARGE SCALE GENOMIC DNA]</scope>
    <source>
        <strain evidence="2 3">MUCL435</strain>
    </source>
</reference>
<proteinExistence type="predicted"/>
<sequence length="89" mass="9799">MTGPQVPSRTSIEYKDIGQALHACLFFLRPMFSTPDIFEMSDLVAGGKAPRSRYACYGTSSMPGVRAEQSRVELSGESPSHTDRLTLMK</sequence>
<organism evidence="2 3">
    <name type="scientific">Botrytis galanthina</name>
    <dbReference type="NCBI Taxonomy" id="278940"/>
    <lineage>
        <taxon>Eukaryota</taxon>
        <taxon>Fungi</taxon>
        <taxon>Dikarya</taxon>
        <taxon>Ascomycota</taxon>
        <taxon>Pezizomycotina</taxon>
        <taxon>Leotiomycetes</taxon>
        <taxon>Helotiales</taxon>
        <taxon>Sclerotiniaceae</taxon>
        <taxon>Botrytis</taxon>
    </lineage>
</organism>
<feature type="compositionally biased region" description="Basic and acidic residues" evidence="1">
    <location>
        <begin position="80"/>
        <end position="89"/>
    </location>
</feature>
<name>A0A4S8QTE9_9HELO</name>
<keyword evidence="3" id="KW-1185">Reference proteome</keyword>
<evidence type="ECO:0000313" key="2">
    <source>
        <dbReference type="EMBL" id="THV47122.1"/>
    </source>
</evidence>
<dbReference type="EMBL" id="PQXL01000333">
    <property type="protein sequence ID" value="THV47122.1"/>
    <property type="molecule type" value="Genomic_DNA"/>
</dbReference>
<evidence type="ECO:0000313" key="3">
    <source>
        <dbReference type="Proteomes" id="UP000308671"/>
    </source>
</evidence>
<gene>
    <name evidence="2" type="ORF">BGAL_0333g00040</name>
</gene>
<comment type="caution">
    <text evidence="2">The sequence shown here is derived from an EMBL/GenBank/DDBJ whole genome shotgun (WGS) entry which is preliminary data.</text>
</comment>